<dbReference type="FunFam" id="3.80.10.10:FF:001222">
    <property type="entry name" value="Leucine rich repeat protein 1"/>
    <property type="match status" value="1"/>
</dbReference>
<dbReference type="SMART" id="SM00364">
    <property type="entry name" value="LRR_BAC"/>
    <property type="match status" value="3"/>
</dbReference>
<evidence type="ECO:0000256" key="3">
    <source>
        <dbReference type="ARBA" id="ARBA00023242"/>
    </source>
</evidence>
<evidence type="ECO:0000256" key="1">
    <source>
        <dbReference type="ARBA" id="ARBA00022614"/>
    </source>
</evidence>
<dbReference type="Pfam" id="PF13855">
    <property type="entry name" value="LRR_8"/>
    <property type="match status" value="1"/>
</dbReference>
<dbReference type="InterPro" id="IPR001611">
    <property type="entry name" value="Leu-rich_rpt"/>
</dbReference>
<dbReference type="InterPro" id="IPR003591">
    <property type="entry name" value="Leu-rich_rpt_typical-subtyp"/>
</dbReference>
<dbReference type="PROSITE" id="PS51450">
    <property type="entry name" value="LRR"/>
    <property type="match status" value="1"/>
</dbReference>
<evidence type="ECO:0000313" key="5">
    <source>
        <dbReference type="EMBL" id="CAB1439118.1"/>
    </source>
</evidence>
<organism evidence="5 6">
    <name type="scientific">Pleuronectes platessa</name>
    <name type="common">European plaice</name>
    <dbReference type="NCBI Taxonomy" id="8262"/>
    <lineage>
        <taxon>Eukaryota</taxon>
        <taxon>Metazoa</taxon>
        <taxon>Chordata</taxon>
        <taxon>Craniata</taxon>
        <taxon>Vertebrata</taxon>
        <taxon>Euteleostomi</taxon>
        <taxon>Actinopterygii</taxon>
        <taxon>Neopterygii</taxon>
        <taxon>Teleostei</taxon>
        <taxon>Neoteleostei</taxon>
        <taxon>Acanthomorphata</taxon>
        <taxon>Carangaria</taxon>
        <taxon>Pleuronectiformes</taxon>
        <taxon>Pleuronectoidei</taxon>
        <taxon>Pleuronectidae</taxon>
        <taxon>Pleuronectes</taxon>
    </lineage>
</organism>
<dbReference type="InterPro" id="IPR032675">
    <property type="entry name" value="LRR_dom_sf"/>
</dbReference>
<evidence type="ECO:0000256" key="2">
    <source>
        <dbReference type="ARBA" id="ARBA00022737"/>
    </source>
</evidence>
<protein>
    <recommendedName>
        <fullName evidence="4">PIF1/LRR1 pleckstrin homology domain-containing protein</fullName>
    </recommendedName>
</protein>
<comment type="caution">
    <text evidence="5">The sequence shown here is derived from an EMBL/GenBank/DDBJ whole genome shotgun (WGS) entry which is preliminary data.</text>
</comment>
<dbReference type="SUPFAM" id="SSF52058">
    <property type="entry name" value="L domain-like"/>
    <property type="match status" value="1"/>
</dbReference>
<sequence length="481" mass="53170">MKLQCDVEVVNRMLPTFGMRNRGKGNRAVLSIGRHVDKTSQRGNIFMMICTAKDRSGSKYKLKDNIEKFFTWFVEEGKATVRLKEPPVDICLSKADANSLKNFLSAARLADRGSDTSSLPLSTLTPVRARDVEQPKKKLTIVSKKDYPLASSFPYSLEQLQVSYCKLSRVDMRMLSLKALRKLDLSNNHIKKLPATIGDLGCLSELILHNNHLEAFSVALCLSTLQRTLQLLDLSQNRLQTLPAQFCQLRELVNLKLDDNELACLPFHVGRLSKLRFLSAAHNQLVALPGDFRKLSLENLDLFGNPFIQPNPMDHTMQLTFPLPLQELASRALSNLSIPYGPHLIPAHLCRDLETAKTCDCGRVCINFYIKTAVSMNLHQVSQTVVLVDDMGGTDAPLEPGLDTLKLCPNSGAASFRGSGPCGTGRLSQKDVVYGGSLILGGAITPLKFVTILEKVLPSMVADERTHLKEPLKLDSIVAPP</sequence>
<dbReference type="Pfam" id="PF25344">
    <property type="entry name" value="PH_LRR1"/>
    <property type="match status" value="1"/>
</dbReference>
<reference evidence="5" key="1">
    <citation type="submission" date="2020-03" db="EMBL/GenBank/DDBJ databases">
        <authorList>
            <person name="Weist P."/>
        </authorList>
    </citation>
    <scope>NUCLEOTIDE SEQUENCE</scope>
</reference>
<dbReference type="Pfam" id="PF00560">
    <property type="entry name" value="LRR_1"/>
    <property type="match status" value="1"/>
</dbReference>
<keyword evidence="2" id="KW-0677">Repeat</keyword>
<dbReference type="Gene3D" id="3.80.10.10">
    <property type="entry name" value="Ribonuclease Inhibitor"/>
    <property type="match status" value="1"/>
</dbReference>
<gene>
    <name evidence="5" type="ORF">PLEPLA_LOCUS26951</name>
</gene>
<feature type="domain" description="PIF1/LRR1 pleckstrin homology" evidence="4">
    <location>
        <begin position="1"/>
        <end position="122"/>
    </location>
</feature>
<name>A0A9N7YVC7_PLEPL</name>
<dbReference type="AlphaFoldDB" id="A0A9N7YVC7"/>
<dbReference type="PANTHER" id="PTHR48051">
    <property type="match status" value="1"/>
</dbReference>
<dbReference type="Proteomes" id="UP001153269">
    <property type="component" value="Unassembled WGS sequence"/>
</dbReference>
<dbReference type="InterPro" id="IPR057437">
    <property type="entry name" value="PIF1/LRR1_PH"/>
</dbReference>
<dbReference type="EMBL" id="CADEAL010002233">
    <property type="protein sequence ID" value="CAB1439118.1"/>
    <property type="molecule type" value="Genomic_DNA"/>
</dbReference>
<keyword evidence="6" id="KW-1185">Reference proteome</keyword>
<evidence type="ECO:0000313" key="6">
    <source>
        <dbReference type="Proteomes" id="UP001153269"/>
    </source>
</evidence>
<dbReference type="PANTHER" id="PTHR48051:SF52">
    <property type="entry name" value="LEUCINE-RICH REPEAT PROTEIN 1"/>
    <property type="match status" value="1"/>
</dbReference>
<dbReference type="SMART" id="SM00369">
    <property type="entry name" value="LRR_TYP"/>
    <property type="match status" value="5"/>
</dbReference>
<keyword evidence="1" id="KW-0433">Leucine-rich repeat</keyword>
<accession>A0A9N7YVC7</accession>
<dbReference type="InterPro" id="IPR050216">
    <property type="entry name" value="LRR_domain-containing"/>
</dbReference>
<evidence type="ECO:0000259" key="4">
    <source>
        <dbReference type="Pfam" id="PF25344"/>
    </source>
</evidence>
<dbReference type="GO" id="GO:0005737">
    <property type="term" value="C:cytoplasm"/>
    <property type="evidence" value="ECO:0007669"/>
    <property type="project" value="TreeGrafter"/>
</dbReference>
<keyword evidence="3" id="KW-0539">Nucleus</keyword>
<proteinExistence type="predicted"/>